<sequence length="34" mass="3620">SADRASVPLHPITLNGPGEIHAASIAKRMIVRLK</sequence>
<protein>
    <submittedName>
        <fullName evidence="1">Uncharacterized protein</fullName>
    </submittedName>
</protein>
<organism evidence="1">
    <name type="scientific">marine sediment metagenome</name>
    <dbReference type="NCBI Taxonomy" id="412755"/>
    <lineage>
        <taxon>unclassified sequences</taxon>
        <taxon>metagenomes</taxon>
        <taxon>ecological metagenomes</taxon>
    </lineage>
</organism>
<dbReference type="EMBL" id="BARS01045110">
    <property type="protein sequence ID" value="GAG29475.1"/>
    <property type="molecule type" value="Genomic_DNA"/>
</dbReference>
<proteinExistence type="predicted"/>
<dbReference type="AlphaFoldDB" id="X0WFQ1"/>
<feature type="non-terminal residue" evidence="1">
    <location>
        <position position="1"/>
    </location>
</feature>
<accession>X0WFQ1</accession>
<reference evidence="1" key="1">
    <citation type="journal article" date="2014" name="Front. Microbiol.">
        <title>High frequency of phylogenetically diverse reductive dehalogenase-homologous genes in deep subseafloor sedimentary metagenomes.</title>
        <authorList>
            <person name="Kawai M."/>
            <person name="Futagami T."/>
            <person name="Toyoda A."/>
            <person name="Takaki Y."/>
            <person name="Nishi S."/>
            <person name="Hori S."/>
            <person name="Arai W."/>
            <person name="Tsubouchi T."/>
            <person name="Morono Y."/>
            <person name="Uchiyama I."/>
            <person name="Ito T."/>
            <person name="Fujiyama A."/>
            <person name="Inagaki F."/>
            <person name="Takami H."/>
        </authorList>
    </citation>
    <scope>NUCLEOTIDE SEQUENCE</scope>
    <source>
        <strain evidence="1">Expedition CK06-06</strain>
    </source>
</reference>
<name>X0WFQ1_9ZZZZ</name>
<gene>
    <name evidence="1" type="ORF">S01H1_68050</name>
</gene>
<evidence type="ECO:0000313" key="1">
    <source>
        <dbReference type="EMBL" id="GAG29475.1"/>
    </source>
</evidence>
<comment type="caution">
    <text evidence="1">The sequence shown here is derived from an EMBL/GenBank/DDBJ whole genome shotgun (WGS) entry which is preliminary data.</text>
</comment>